<keyword evidence="1" id="KW-0812">Transmembrane</keyword>
<dbReference type="RefSeq" id="WP_219506556.1">
    <property type="nucleotide sequence ID" value="NZ_JAHXDN010000007.1"/>
</dbReference>
<comment type="caution">
    <text evidence="2">The sequence shown here is derived from an EMBL/GenBank/DDBJ whole genome shotgun (WGS) entry which is preliminary data.</text>
</comment>
<organism evidence="2 3">
    <name type="scientific">Roseobacter insulae</name>
    <dbReference type="NCBI Taxonomy" id="2859783"/>
    <lineage>
        <taxon>Bacteria</taxon>
        <taxon>Pseudomonadati</taxon>
        <taxon>Pseudomonadota</taxon>
        <taxon>Alphaproteobacteria</taxon>
        <taxon>Rhodobacterales</taxon>
        <taxon>Roseobacteraceae</taxon>
        <taxon>Roseobacter</taxon>
    </lineage>
</organism>
<dbReference type="AlphaFoldDB" id="A0A9X1FZN2"/>
<dbReference type="PANTHER" id="PTHR38602:SF1">
    <property type="entry name" value="INNER MEMBRANE PROTEIN"/>
    <property type="match status" value="1"/>
</dbReference>
<protein>
    <submittedName>
        <fullName evidence="2">DUF2065 domain-containing protein</fullName>
    </submittedName>
</protein>
<evidence type="ECO:0000313" key="2">
    <source>
        <dbReference type="EMBL" id="MBW4710239.1"/>
    </source>
</evidence>
<dbReference type="PANTHER" id="PTHR38602">
    <property type="entry name" value="INNER MEMBRANE PROTEIN-RELATED"/>
    <property type="match status" value="1"/>
</dbReference>
<accession>A0A9X1FZN2</accession>
<dbReference type="Pfam" id="PF09838">
    <property type="entry name" value="DUF2065"/>
    <property type="match status" value="1"/>
</dbReference>
<feature type="transmembrane region" description="Helical" evidence="1">
    <location>
        <begin position="44"/>
        <end position="60"/>
    </location>
</feature>
<keyword evidence="1" id="KW-1133">Transmembrane helix</keyword>
<keyword evidence="1" id="KW-0472">Membrane</keyword>
<gene>
    <name evidence="2" type="ORF">KX928_20825</name>
</gene>
<dbReference type="Proteomes" id="UP001138661">
    <property type="component" value="Unassembled WGS sequence"/>
</dbReference>
<sequence>MSTLLLALGLVMIVEGLAYALAPSLIERMLEALRAMPESAVRQVGLLIVVSGLILVWLAWQMGATFG</sequence>
<reference evidence="2" key="1">
    <citation type="submission" date="2021-07" db="EMBL/GenBank/DDBJ databases">
        <title>Roseobacter insulae sp. nov., isolated from a tidal flat.</title>
        <authorList>
            <person name="Park S."/>
            <person name="Yoon J.-H."/>
        </authorList>
    </citation>
    <scope>NUCLEOTIDE SEQUENCE</scope>
    <source>
        <strain evidence="2">YSTF-M11</strain>
    </source>
</reference>
<dbReference type="EMBL" id="JAHXDN010000007">
    <property type="protein sequence ID" value="MBW4710239.1"/>
    <property type="molecule type" value="Genomic_DNA"/>
</dbReference>
<dbReference type="InterPro" id="IPR019201">
    <property type="entry name" value="DUF2065"/>
</dbReference>
<keyword evidence="3" id="KW-1185">Reference proteome</keyword>
<evidence type="ECO:0000256" key="1">
    <source>
        <dbReference type="SAM" id="Phobius"/>
    </source>
</evidence>
<evidence type="ECO:0000313" key="3">
    <source>
        <dbReference type="Proteomes" id="UP001138661"/>
    </source>
</evidence>
<name>A0A9X1FZN2_9RHOB</name>
<proteinExistence type="predicted"/>